<dbReference type="EMBL" id="AP019620">
    <property type="protein sequence ID" value="BBJ37428.1"/>
    <property type="molecule type" value="Genomic_DNA"/>
</dbReference>
<evidence type="ECO:0000313" key="2">
    <source>
        <dbReference type="EMBL" id="BBJ37428.1"/>
    </source>
</evidence>
<organism evidence="2 3">
    <name type="scientific">Streptomyces antimycoticus</name>
    <dbReference type="NCBI Taxonomy" id="68175"/>
    <lineage>
        <taxon>Bacteria</taxon>
        <taxon>Bacillati</taxon>
        <taxon>Actinomycetota</taxon>
        <taxon>Actinomycetes</taxon>
        <taxon>Kitasatosporales</taxon>
        <taxon>Streptomycetaceae</taxon>
        <taxon>Streptomyces</taxon>
        <taxon>Streptomyces violaceusniger group</taxon>
    </lineage>
</organism>
<dbReference type="Proteomes" id="UP000463951">
    <property type="component" value="Chromosome"/>
</dbReference>
<gene>
    <name evidence="2" type="ORF">SSPO_001460</name>
</gene>
<protein>
    <submittedName>
        <fullName evidence="2">Uncharacterized protein</fullName>
    </submittedName>
</protein>
<reference evidence="2 3" key="1">
    <citation type="journal article" date="2020" name="Int. J. Syst. Evol. Microbiol.">
        <title>Reclassification of Streptomyces castelarensis and Streptomyces sporoclivatus as later heterotypic synonyms of Streptomyces antimycoticus.</title>
        <authorList>
            <person name="Komaki H."/>
            <person name="Tamura T."/>
        </authorList>
    </citation>
    <scope>NUCLEOTIDE SEQUENCE [LARGE SCALE GENOMIC DNA]</scope>
    <source>
        <strain evidence="2 3">NBRC 100767</strain>
    </source>
</reference>
<dbReference type="AlphaFoldDB" id="A0A499UDT9"/>
<proteinExistence type="predicted"/>
<accession>A0A499UDT9</accession>
<sequence length="78" mass="8830">MKLTLWRAVLAPLTSVRALLIQRRSQSSLSYDAAWRQARMFRCPDEMVYRLHGHQTTSACDPHSAPLHPTDPSTADPN</sequence>
<evidence type="ECO:0000313" key="3">
    <source>
        <dbReference type="Proteomes" id="UP000463951"/>
    </source>
</evidence>
<evidence type="ECO:0000256" key="1">
    <source>
        <dbReference type="SAM" id="MobiDB-lite"/>
    </source>
</evidence>
<name>A0A499UDT9_9ACTN</name>
<feature type="region of interest" description="Disordered" evidence="1">
    <location>
        <begin position="56"/>
        <end position="78"/>
    </location>
</feature>